<evidence type="ECO:0000313" key="2">
    <source>
        <dbReference type="EMBL" id="TVT22052.1"/>
    </source>
</evidence>
<dbReference type="InterPro" id="IPR036390">
    <property type="entry name" value="WH_DNA-bd_sf"/>
</dbReference>
<dbReference type="InterPro" id="IPR000835">
    <property type="entry name" value="HTH_MarR-typ"/>
</dbReference>
<accession>A0A558ACQ2</accession>
<dbReference type="GO" id="GO:0006950">
    <property type="term" value="P:response to stress"/>
    <property type="evidence" value="ECO:0007669"/>
    <property type="project" value="TreeGrafter"/>
</dbReference>
<dbReference type="PANTHER" id="PTHR33164">
    <property type="entry name" value="TRANSCRIPTIONAL REGULATOR, MARR FAMILY"/>
    <property type="match status" value="1"/>
</dbReference>
<dbReference type="Pfam" id="PF12802">
    <property type="entry name" value="MarR_2"/>
    <property type="match status" value="1"/>
</dbReference>
<dbReference type="SMART" id="SM00347">
    <property type="entry name" value="HTH_MARR"/>
    <property type="match status" value="1"/>
</dbReference>
<dbReference type="InterPro" id="IPR039422">
    <property type="entry name" value="MarR/SlyA-like"/>
</dbReference>
<evidence type="ECO:0000313" key="3">
    <source>
        <dbReference type="Proteomes" id="UP000318578"/>
    </source>
</evidence>
<protein>
    <submittedName>
        <fullName evidence="2">MarR family transcriptional regulator</fullName>
    </submittedName>
</protein>
<dbReference type="Proteomes" id="UP000318578">
    <property type="component" value="Unassembled WGS sequence"/>
</dbReference>
<dbReference type="EMBL" id="VJZA01000021">
    <property type="protein sequence ID" value="TVT22052.1"/>
    <property type="molecule type" value="Genomic_DNA"/>
</dbReference>
<dbReference type="PROSITE" id="PS50995">
    <property type="entry name" value="HTH_MARR_2"/>
    <property type="match status" value="1"/>
</dbReference>
<evidence type="ECO:0000259" key="1">
    <source>
        <dbReference type="PROSITE" id="PS50995"/>
    </source>
</evidence>
<gene>
    <name evidence="2" type="ORF">FNH06_14940</name>
</gene>
<proteinExistence type="predicted"/>
<feature type="domain" description="HTH marR-type" evidence="1">
    <location>
        <begin position="1"/>
        <end position="161"/>
    </location>
</feature>
<name>A0A558ACQ2_9PSEU</name>
<dbReference type="PANTHER" id="PTHR33164:SF104">
    <property type="entry name" value="TRANSCRIPTIONAL REGULATORY PROTEIN"/>
    <property type="match status" value="1"/>
</dbReference>
<dbReference type="AlphaFoldDB" id="A0A558ACQ2"/>
<keyword evidence="3" id="KW-1185">Reference proteome</keyword>
<dbReference type="RefSeq" id="WP_144638689.1">
    <property type="nucleotide sequence ID" value="NZ_BNAX01000005.1"/>
</dbReference>
<sequence>MSSASDRVDAVQAAWRRELPDVDVGSIGIVGRLVEVVHHIERVRAVALAAENSDRATFDLLATLRRAGSPYRMTVGELQRASLVTTGAITQRVERAEAAGLVQRAAVPGDGRKVTVGLTATGFEASARLLRTVLAAEEAALKPLADADRERLVALLRGWSSALEPGG</sequence>
<dbReference type="Gene3D" id="1.10.10.10">
    <property type="entry name" value="Winged helix-like DNA-binding domain superfamily/Winged helix DNA-binding domain"/>
    <property type="match status" value="1"/>
</dbReference>
<dbReference type="SUPFAM" id="SSF46785">
    <property type="entry name" value="Winged helix' DNA-binding domain"/>
    <property type="match status" value="1"/>
</dbReference>
<reference evidence="2 3" key="1">
    <citation type="submission" date="2019-07" db="EMBL/GenBank/DDBJ databases">
        <title>New species of Amycolatopsis and Streptomyces.</title>
        <authorList>
            <person name="Duangmal K."/>
            <person name="Teo W.F.A."/>
            <person name="Lipun K."/>
        </authorList>
    </citation>
    <scope>NUCLEOTIDE SEQUENCE [LARGE SCALE GENOMIC DNA]</scope>
    <source>
        <strain evidence="2 3">JCM 30562</strain>
    </source>
</reference>
<dbReference type="GO" id="GO:0003700">
    <property type="term" value="F:DNA-binding transcription factor activity"/>
    <property type="evidence" value="ECO:0007669"/>
    <property type="project" value="InterPro"/>
</dbReference>
<dbReference type="InterPro" id="IPR036388">
    <property type="entry name" value="WH-like_DNA-bd_sf"/>
</dbReference>
<comment type="caution">
    <text evidence="2">The sequence shown here is derived from an EMBL/GenBank/DDBJ whole genome shotgun (WGS) entry which is preliminary data.</text>
</comment>
<dbReference type="OrthoDB" id="3237509at2"/>
<organism evidence="2 3">
    <name type="scientific">Amycolatopsis acidiphila</name>
    <dbReference type="NCBI Taxonomy" id="715473"/>
    <lineage>
        <taxon>Bacteria</taxon>
        <taxon>Bacillati</taxon>
        <taxon>Actinomycetota</taxon>
        <taxon>Actinomycetes</taxon>
        <taxon>Pseudonocardiales</taxon>
        <taxon>Pseudonocardiaceae</taxon>
        <taxon>Amycolatopsis</taxon>
    </lineage>
</organism>